<proteinExistence type="predicted"/>
<reference evidence="2 3" key="1">
    <citation type="submission" date="2020-09" db="EMBL/GenBank/DDBJ databases">
        <title>Methylomonas albis sp. nov. and Methylomonas fluvii sp. nov.: Two cold-adapted methanotrophs from the River Elbe and an amended description of Methylovulum psychrotolerans strain Eb1.</title>
        <authorList>
            <person name="Bussmann I.K."/>
            <person name="Klings K.-W."/>
            <person name="Warnstedt J."/>
            <person name="Hoppert M."/>
            <person name="Saborowski A."/>
            <person name="Horn F."/>
            <person name="Liebner S."/>
        </authorList>
    </citation>
    <scope>NUCLEOTIDE SEQUENCE [LARGE SCALE GENOMIC DNA]</scope>
    <source>
        <strain evidence="2 3">EbA</strain>
    </source>
</reference>
<keyword evidence="3" id="KW-1185">Reference proteome</keyword>
<keyword evidence="1" id="KW-0812">Transmembrane</keyword>
<evidence type="ECO:0000256" key="1">
    <source>
        <dbReference type="SAM" id="Phobius"/>
    </source>
</evidence>
<sequence length="483" mass="52978">MIREEGLWVRSAAWRWTVVITCLATAMAVLLGPWNTPPKALTKPSASYKPLGQATAPALGQSLPIPATTRNGSWHDATFDVSLSPPVASFPPGTELHIIGVYEGALVNGQQEQPWWAKCVGDKSNSATMLDCHQKYAGQHTQKTITVTLSRSSVPKVIALMAYEPVKWKISGADGTNLQKVILAGYHGQDVEGVPAEVAVDVYSNDSSPCQICTRQSGAFYAYEKDSREYTQAVEKLHTITGLRPASFQGSYRSDRFYINGSPQTEQSGRPSSKAKSLTDSISGRVFVDEVVIGNMNLPLPEGSWQGLLYAQSPSNRGSDDLAVLVRIEQNQLAEMIVVRAQFVSDGRGFSRHLACEAKEIHAGSIESNEASGPQACYWVNHDTDPWIQPIFALAANRLAARSINLPTLLVNAGFHKADKHTALTGQYFANPEIKGMSSPNTLWEASPWHPNHVKQFPERAAYIQDRVQWASTWFQIFKATQP</sequence>
<comment type="caution">
    <text evidence="2">The sequence shown here is derived from an EMBL/GenBank/DDBJ whole genome shotgun (WGS) entry which is preliminary data.</text>
</comment>
<dbReference type="Proteomes" id="UP000652176">
    <property type="component" value="Unassembled WGS sequence"/>
</dbReference>
<accession>A0ABR9CVT0</accession>
<organism evidence="2 3">
    <name type="scientific">Methylomonas albis</name>
    <dbReference type="NCBI Taxonomy" id="1854563"/>
    <lineage>
        <taxon>Bacteria</taxon>
        <taxon>Pseudomonadati</taxon>
        <taxon>Pseudomonadota</taxon>
        <taxon>Gammaproteobacteria</taxon>
        <taxon>Methylococcales</taxon>
        <taxon>Methylococcaceae</taxon>
        <taxon>Methylomonas</taxon>
    </lineage>
</organism>
<evidence type="ECO:0000313" key="2">
    <source>
        <dbReference type="EMBL" id="MBD9354963.1"/>
    </source>
</evidence>
<dbReference type="RefSeq" id="WP_192373325.1">
    <property type="nucleotide sequence ID" value="NZ_JACXSS010000001.1"/>
</dbReference>
<feature type="transmembrane region" description="Helical" evidence="1">
    <location>
        <begin position="12"/>
        <end position="34"/>
    </location>
</feature>
<dbReference type="EMBL" id="JACXSS010000001">
    <property type="protein sequence ID" value="MBD9354963.1"/>
    <property type="molecule type" value="Genomic_DNA"/>
</dbReference>
<name>A0ABR9CVT0_9GAMM</name>
<gene>
    <name evidence="2" type="ORF">IE877_03540</name>
</gene>
<keyword evidence="1" id="KW-1133">Transmembrane helix</keyword>
<protein>
    <submittedName>
        <fullName evidence="2">Uncharacterized protein</fullName>
    </submittedName>
</protein>
<evidence type="ECO:0000313" key="3">
    <source>
        <dbReference type="Proteomes" id="UP000652176"/>
    </source>
</evidence>
<keyword evidence="1" id="KW-0472">Membrane</keyword>